<dbReference type="InterPro" id="IPR020841">
    <property type="entry name" value="PKS_Beta-ketoAc_synthase_dom"/>
</dbReference>
<feature type="domain" description="Ketosynthase family 3 (KS3)" evidence="1">
    <location>
        <begin position="1"/>
        <end position="385"/>
    </location>
</feature>
<dbReference type="GO" id="GO:0004312">
    <property type="term" value="F:fatty acid synthase activity"/>
    <property type="evidence" value="ECO:0007669"/>
    <property type="project" value="TreeGrafter"/>
</dbReference>
<dbReference type="InterPro" id="IPR016039">
    <property type="entry name" value="Thiolase-like"/>
</dbReference>
<dbReference type="EMBL" id="JASPKZ010007432">
    <property type="protein sequence ID" value="KAJ9584291.1"/>
    <property type="molecule type" value="Genomic_DNA"/>
</dbReference>
<sequence length="463" mass="51839">FPHLQNPKLITRIFTMKKFIPYKKLNIPRKVGQINDRDKFDTGFFGIHPNVTNSTDILIRLMLERAFEAIIDAGLNPDTLKGKNVPVFSGSGIGESEHILCYVHNMYTYGMLGHSRTMLSNRISHWLDVHGTSINFVGSETCGLEALTAAYNELKEGRCDTAIVGVSHCVSTPEICNQYSELGLLSKNWTFKPFDAEADGFLLSDGIVVLILQKAQNAKRIYATIVNSDITYFGDRNGPFRTQSSEYFIELLEKFYDKCGVDPNEIAYLEAEGYGIKEVDEEEMKAVDKILLKNRKTPLLIGCVKSNMGHSLSASAFCAIIKVLIAMQEGVIPPNINFNKPSQSIPALIENRAKIVTEITQWNGGLVALNSFGLFGHFGHILLKSYNKDKSTVYQDDELPYIILASSRTEVGMKEIIVKIASMPVDKEFIALIHDIHSSNIYNHMYRGFTVVPKIDIPIQDVQ</sequence>
<keyword evidence="3" id="KW-1185">Reference proteome</keyword>
<dbReference type="Pfam" id="PF16197">
    <property type="entry name" value="KAsynt_C_assoc"/>
    <property type="match status" value="1"/>
</dbReference>
<evidence type="ECO:0000259" key="1">
    <source>
        <dbReference type="PROSITE" id="PS52004"/>
    </source>
</evidence>
<dbReference type="GO" id="GO:0006633">
    <property type="term" value="P:fatty acid biosynthetic process"/>
    <property type="evidence" value="ECO:0007669"/>
    <property type="project" value="TreeGrafter"/>
</dbReference>
<dbReference type="PANTHER" id="PTHR43775:SF23">
    <property type="entry name" value="FATTY ACID SYNTHASE 3"/>
    <property type="match status" value="1"/>
</dbReference>
<dbReference type="PROSITE" id="PS52004">
    <property type="entry name" value="KS3_2"/>
    <property type="match status" value="1"/>
</dbReference>
<dbReference type="Gene3D" id="3.30.70.3290">
    <property type="match status" value="1"/>
</dbReference>
<evidence type="ECO:0000313" key="2">
    <source>
        <dbReference type="EMBL" id="KAJ9584291.1"/>
    </source>
</evidence>
<protein>
    <recommendedName>
        <fullName evidence="1">Ketosynthase family 3 (KS3) domain-containing protein</fullName>
    </recommendedName>
</protein>
<dbReference type="InterPro" id="IPR032821">
    <property type="entry name" value="PKS_assoc"/>
</dbReference>
<dbReference type="Gene3D" id="3.40.47.10">
    <property type="match status" value="1"/>
</dbReference>
<dbReference type="InterPro" id="IPR014030">
    <property type="entry name" value="Ketoacyl_synth_N"/>
</dbReference>
<dbReference type="CDD" id="cd00833">
    <property type="entry name" value="PKS"/>
    <property type="match status" value="1"/>
</dbReference>
<dbReference type="AlphaFoldDB" id="A0AAD8EBT8"/>
<accession>A0AAD8EBT8</accession>
<dbReference type="InterPro" id="IPR050091">
    <property type="entry name" value="PKS_NRPS_Biosynth_Enz"/>
</dbReference>
<evidence type="ECO:0000313" key="3">
    <source>
        <dbReference type="Proteomes" id="UP001233999"/>
    </source>
</evidence>
<proteinExistence type="predicted"/>
<dbReference type="InterPro" id="IPR014031">
    <property type="entry name" value="Ketoacyl_synth_C"/>
</dbReference>
<reference evidence="2" key="2">
    <citation type="submission" date="2023-05" db="EMBL/GenBank/DDBJ databases">
        <authorList>
            <person name="Fouks B."/>
        </authorList>
    </citation>
    <scope>NUCLEOTIDE SEQUENCE</scope>
    <source>
        <strain evidence="2">Stay&amp;Tobe</strain>
        <tissue evidence="2">Testes</tissue>
    </source>
</reference>
<dbReference type="Pfam" id="PF00109">
    <property type="entry name" value="ketoacyl-synt"/>
    <property type="match status" value="1"/>
</dbReference>
<feature type="non-terminal residue" evidence="2">
    <location>
        <position position="463"/>
    </location>
</feature>
<reference evidence="2" key="1">
    <citation type="journal article" date="2023" name="IScience">
        <title>Live-bearing cockroach genome reveals convergent evolutionary mechanisms linked to viviparity in insects and beyond.</title>
        <authorList>
            <person name="Fouks B."/>
            <person name="Harrison M.C."/>
            <person name="Mikhailova A.A."/>
            <person name="Marchal E."/>
            <person name="English S."/>
            <person name="Carruthers M."/>
            <person name="Jennings E.C."/>
            <person name="Chiamaka E.L."/>
            <person name="Frigard R.A."/>
            <person name="Pippel M."/>
            <person name="Attardo G.M."/>
            <person name="Benoit J.B."/>
            <person name="Bornberg-Bauer E."/>
            <person name="Tobe S.S."/>
        </authorList>
    </citation>
    <scope>NUCLEOTIDE SEQUENCE</scope>
    <source>
        <strain evidence="2">Stay&amp;Tobe</strain>
    </source>
</reference>
<dbReference type="Pfam" id="PF02801">
    <property type="entry name" value="Ketoacyl-synt_C"/>
    <property type="match status" value="1"/>
</dbReference>
<name>A0AAD8EBT8_DIPPU</name>
<dbReference type="SUPFAM" id="SSF53901">
    <property type="entry name" value="Thiolase-like"/>
    <property type="match status" value="2"/>
</dbReference>
<organism evidence="2 3">
    <name type="scientific">Diploptera punctata</name>
    <name type="common">Pacific beetle cockroach</name>
    <dbReference type="NCBI Taxonomy" id="6984"/>
    <lineage>
        <taxon>Eukaryota</taxon>
        <taxon>Metazoa</taxon>
        <taxon>Ecdysozoa</taxon>
        <taxon>Arthropoda</taxon>
        <taxon>Hexapoda</taxon>
        <taxon>Insecta</taxon>
        <taxon>Pterygota</taxon>
        <taxon>Neoptera</taxon>
        <taxon>Polyneoptera</taxon>
        <taxon>Dictyoptera</taxon>
        <taxon>Blattodea</taxon>
        <taxon>Blaberoidea</taxon>
        <taxon>Blaberidae</taxon>
        <taxon>Diplopterinae</taxon>
        <taxon>Diploptera</taxon>
    </lineage>
</organism>
<dbReference type="PANTHER" id="PTHR43775">
    <property type="entry name" value="FATTY ACID SYNTHASE"/>
    <property type="match status" value="1"/>
</dbReference>
<dbReference type="Proteomes" id="UP001233999">
    <property type="component" value="Unassembled WGS sequence"/>
</dbReference>
<gene>
    <name evidence="2" type="ORF">L9F63_021360</name>
</gene>
<feature type="non-terminal residue" evidence="2">
    <location>
        <position position="1"/>
    </location>
</feature>
<comment type="caution">
    <text evidence="2">The sequence shown here is derived from an EMBL/GenBank/DDBJ whole genome shotgun (WGS) entry which is preliminary data.</text>
</comment>
<dbReference type="SMART" id="SM00825">
    <property type="entry name" value="PKS_KS"/>
    <property type="match status" value="1"/>
</dbReference>